<evidence type="ECO:0000313" key="7">
    <source>
        <dbReference type="EMBL" id="URN96546.1"/>
    </source>
</evidence>
<dbReference type="GO" id="GO:0005886">
    <property type="term" value="C:plasma membrane"/>
    <property type="evidence" value="ECO:0007669"/>
    <property type="project" value="UniProtKB-SubCell"/>
</dbReference>
<gene>
    <name evidence="7" type="ORF">NAG76_10125</name>
</gene>
<dbReference type="PANTHER" id="PTHR47089">
    <property type="entry name" value="ABC TRANSPORTER, PERMEASE PROTEIN"/>
    <property type="match status" value="1"/>
</dbReference>
<dbReference type="Pfam" id="PF02653">
    <property type="entry name" value="BPD_transp_2"/>
    <property type="match status" value="1"/>
</dbReference>
<keyword evidence="2" id="KW-1003">Cell membrane</keyword>
<keyword evidence="4 6" id="KW-1133">Transmembrane helix</keyword>
<feature type="transmembrane region" description="Helical" evidence="6">
    <location>
        <begin position="87"/>
        <end position="105"/>
    </location>
</feature>
<evidence type="ECO:0000256" key="5">
    <source>
        <dbReference type="ARBA" id="ARBA00023136"/>
    </source>
</evidence>
<sequence length="356" mass="37702">MKQRNAIYLDLLGILLAIGAALFIGIIVILAISNEPVAALRSLFIDPFTSLFSFGSVLNRMVPLVFTGLAIVVVFQSGVFSMGAEGQLYMGALTGALAAVYIPGLSPWIHIPLVIIASIIGGGLFGFIPGFLKAVFKADEIVSTLMFNFIAVLFVSFLLNYVLKDPNSGGFARLPYVQGSAKLGQIIPGMPTHAGFLIAIVASIVVYFLMYKTKMGYELRTVGKNPLFAEYGGIATKKVIMLSIAISGALAGLGGAVEVTGMHGTLKEGFSVGLGFDGIIVCLLARNHPIGVLLSAFFYAYLQVGGQAMQANSDVPRDIAIIIQALLVLFISSQAIFAYLKQRKLRSAQGGAPVAK</sequence>
<dbReference type="EMBL" id="CP097899">
    <property type="protein sequence ID" value="URN96546.1"/>
    <property type="molecule type" value="Genomic_DNA"/>
</dbReference>
<feature type="transmembrane region" description="Helical" evidence="6">
    <location>
        <begin position="7"/>
        <end position="32"/>
    </location>
</feature>
<feature type="transmembrane region" description="Helical" evidence="6">
    <location>
        <begin position="321"/>
        <end position="340"/>
    </location>
</feature>
<dbReference type="GO" id="GO:0022857">
    <property type="term" value="F:transmembrane transporter activity"/>
    <property type="evidence" value="ECO:0007669"/>
    <property type="project" value="InterPro"/>
</dbReference>
<comment type="subcellular location">
    <subcellularLocation>
        <location evidence="1">Cell membrane</location>
        <topology evidence="1">Multi-pass membrane protein</topology>
    </subcellularLocation>
</comment>
<name>A0A9J6ZK80_9BACL</name>
<reference evidence="7" key="1">
    <citation type="submission" date="2022-05" db="EMBL/GenBank/DDBJ databases">
        <title>Novel bacterial taxa in a minimal lignocellulolytic consortium and its capacity to transform plastics disclosed by genome-resolved metagenomics.</title>
        <authorList>
            <person name="Rodriguez C.A.D."/>
            <person name="Diaz-Garcia L."/>
            <person name="Herrera K."/>
            <person name="Tarazona N.A."/>
            <person name="Sproer C."/>
            <person name="Overmann J."/>
            <person name="Jimenez D.J."/>
        </authorList>
    </citation>
    <scope>NUCLEOTIDE SEQUENCE</scope>
    <source>
        <strain evidence="7">MAG5</strain>
    </source>
</reference>
<dbReference type="KEGG" id="plig:NAG76_10125"/>
<proteinExistence type="predicted"/>
<evidence type="ECO:0000256" key="2">
    <source>
        <dbReference type="ARBA" id="ARBA00022475"/>
    </source>
</evidence>
<dbReference type="PANTHER" id="PTHR47089:SF1">
    <property type="entry name" value="GUANOSINE ABC TRANSPORTER PERMEASE PROTEIN NUPP"/>
    <property type="match status" value="1"/>
</dbReference>
<keyword evidence="5 6" id="KW-0472">Membrane</keyword>
<evidence type="ECO:0000256" key="1">
    <source>
        <dbReference type="ARBA" id="ARBA00004651"/>
    </source>
</evidence>
<dbReference type="InterPro" id="IPR001851">
    <property type="entry name" value="ABC_transp_permease"/>
</dbReference>
<evidence type="ECO:0000256" key="4">
    <source>
        <dbReference type="ARBA" id="ARBA00022989"/>
    </source>
</evidence>
<evidence type="ECO:0000256" key="6">
    <source>
        <dbReference type="SAM" id="Phobius"/>
    </source>
</evidence>
<accession>A0A9J6ZK80</accession>
<dbReference type="AlphaFoldDB" id="A0A9J6ZK80"/>
<keyword evidence="3 6" id="KW-0812">Transmembrane</keyword>
<evidence type="ECO:0000313" key="8">
    <source>
        <dbReference type="Proteomes" id="UP001056756"/>
    </source>
</evidence>
<dbReference type="Proteomes" id="UP001056756">
    <property type="component" value="Chromosome"/>
</dbReference>
<feature type="transmembrane region" description="Helical" evidence="6">
    <location>
        <begin position="239"/>
        <end position="257"/>
    </location>
</feature>
<dbReference type="CDD" id="cd06580">
    <property type="entry name" value="TM_PBP1_transp_TpRbsC_like"/>
    <property type="match status" value="1"/>
</dbReference>
<feature type="transmembrane region" description="Helical" evidence="6">
    <location>
        <begin position="144"/>
        <end position="163"/>
    </location>
</feature>
<organism evidence="7 8">
    <name type="scientific">Candidatus Pristimantibacillus lignocellulolyticus</name>
    <dbReference type="NCBI Taxonomy" id="2994561"/>
    <lineage>
        <taxon>Bacteria</taxon>
        <taxon>Bacillati</taxon>
        <taxon>Bacillota</taxon>
        <taxon>Bacilli</taxon>
        <taxon>Bacillales</taxon>
        <taxon>Paenibacillaceae</taxon>
        <taxon>Candidatus Pristimantibacillus</taxon>
    </lineage>
</organism>
<protein>
    <submittedName>
        <fullName evidence="7">ABC transporter permease</fullName>
    </submittedName>
</protein>
<evidence type="ECO:0000256" key="3">
    <source>
        <dbReference type="ARBA" id="ARBA00022692"/>
    </source>
</evidence>
<feature type="transmembrane region" description="Helical" evidence="6">
    <location>
        <begin position="52"/>
        <end position="75"/>
    </location>
</feature>
<feature type="transmembrane region" description="Helical" evidence="6">
    <location>
        <begin position="183"/>
        <end position="210"/>
    </location>
</feature>
<feature type="transmembrane region" description="Helical" evidence="6">
    <location>
        <begin position="111"/>
        <end position="132"/>
    </location>
</feature>